<accession>A0A371NVI4</accession>
<reference evidence="2 3" key="1">
    <citation type="submission" date="2018-08" db="EMBL/GenBank/DDBJ databases">
        <title>Isolation, diversity and antifungal activity of Actinobacteria from cow dung.</title>
        <authorList>
            <person name="Ling L."/>
        </authorList>
    </citation>
    <scope>NUCLEOTIDE SEQUENCE [LARGE SCALE GENOMIC DNA]</scope>
    <source>
        <strain evidence="2 3">NEAU-LLE</strain>
    </source>
</reference>
<evidence type="ECO:0000313" key="2">
    <source>
        <dbReference type="EMBL" id="REJ06638.1"/>
    </source>
</evidence>
<dbReference type="AlphaFoldDB" id="A0A371NVI4"/>
<dbReference type="PRINTS" id="PR00111">
    <property type="entry name" value="ABHYDROLASE"/>
</dbReference>
<dbReference type="Gene3D" id="3.40.50.1820">
    <property type="entry name" value="alpha/beta hydrolase"/>
    <property type="match status" value="1"/>
</dbReference>
<dbReference type="InterPro" id="IPR050228">
    <property type="entry name" value="Carboxylesterase_BioH"/>
</dbReference>
<dbReference type="Proteomes" id="UP000262172">
    <property type="component" value="Unassembled WGS sequence"/>
</dbReference>
<sequence>MGQRLRINGTGIFVDERGPAGGDPVLFIHGGPGNPSWDFMESVGDLLAERGVRIIGVDQRGVGRSDALPEDPALSVPVLIDDFEQLRESLGIDAWTIIGHSSGGAYAVDYALAHPEAITGLILDCPALDTDATDRHRLPRAAAMLDAAGMPEAAARCRELAGSERRLTAEDRSWEAMTPLGDRYLDLFFADAEGRRRYEKSTEAAPDDLDWSKSWSHHPLLTDMYVDRVPLLAGLAMPSMLVHGDADLVAAPGLIDAYRKSTGGPVATIAHAGHFSFVERPAEYVDAILDFVR</sequence>
<dbReference type="PANTHER" id="PTHR43194:SF2">
    <property type="entry name" value="PEROXISOMAL MEMBRANE PROTEIN LPX1"/>
    <property type="match status" value="1"/>
</dbReference>
<dbReference type="PRINTS" id="PR00412">
    <property type="entry name" value="EPOXHYDRLASE"/>
</dbReference>
<protein>
    <submittedName>
        <fullName evidence="2">Alpha/beta hydrolase</fullName>
    </submittedName>
</protein>
<name>A0A371NVI4_9MICO</name>
<evidence type="ECO:0000259" key="1">
    <source>
        <dbReference type="Pfam" id="PF00561"/>
    </source>
</evidence>
<dbReference type="Pfam" id="PF00561">
    <property type="entry name" value="Abhydrolase_1"/>
    <property type="match status" value="1"/>
</dbReference>
<gene>
    <name evidence="2" type="ORF">DY023_05950</name>
</gene>
<dbReference type="PANTHER" id="PTHR43194">
    <property type="entry name" value="HYDROLASE ALPHA/BETA FOLD FAMILY"/>
    <property type="match status" value="1"/>
</dbReference>
<feature type="domain" description="AB hydrolase-1" evidence="1">
    <location>
        <begin position="24"/>
        <end position="281"/>
    </location>
</feature>
<dbReference type="OrthoDB" id="2987348at2"/>
<dbReference type="InterPro" id="IPR000639">
    <property type="entry name" value="Epox_hydrolase-like"/>
</dbReference>
<organism evidence="2 3">
    <name type="scientific">Microbacterium bovistercoris</name>
    <dbReference type="NCBI Taxonomy" id="2293570"/>
    <lineage>
        <taxon>Bacteria</taxon>
        <taxon>Bacillati</taxon>
        <taxon>Actinomycetota</taxon>
        <taxon>Actinomycetes</taxon>
        <taxon>Micrococcales</taxon>
        <taxon>Microbacteriaceae</taxon>
        <taxon>Microbacterium</taxon>
    </lineage>
</organism>
<dbReference type="SUPFAM" id="SSF53474">
    <property type="entry name" value="alpha/beta-Hydrolases"/>
    <property type="match status" value="1"/>
</dbReference>
<keyword evidence="2" id="KW-0378">Hydrolase</keyword>
<comment type="caution">
    <text evidence="2">The sequence shown here is derived from an EMBL/GenBank/DDBJ whole genome shotgun (WGS) entry which is preliminary data.</text>
</comment>
<keyword evidence="3" id="KW-1185">Reference proteome</keyword>
<proteinExistence type="predicted"/>
<evidence type="ECO:0000313" key="3">
    <source>
        <dbReference type="Proteomes" id="UP000262172"/>
    </source>
</evidence>
<dbReference type="GO" id="GO:0016787">
    <property type="term" value="F:hydrolase activity"/>
    <property type="evidence" value="ECO:0007669"/>
    <property type="project" value="UniProtKB-KW"/>
</dbReference>
<dbReference type="InterPro" id="IPR029058">
    <property type="entry name" value="AB_hydrolase_fold"/>
</dbReference>
<dbReference type="RefSeq" id="WP_116241414.1">
    <property type="nucleotide sequence ID" value="NZ_QUAB01000033.1"/>
</dbReference>
<dbReference type="InterPro" id="IPR000073">
    <property type="entry name" value="AB_hydrolase_1"/>
</dbReference>
<dbReference type="EMBL" id="QUAB01000033">
    <property type="protein sequence ID" value="REJ06638.1"/>
    <property type="molecule type" value="Genomic_DNA"/>
</dbReference>